<dbReference type="EMBL" id="CP032549">
    <property type="protein sequence ID" value="QIV87893.1"/>
    <property type="molecule type" value="Genomic_DNA"/>
</dbReference>
<dbReference type="AlphaFoldDB" id="A0A6H0SK99"/>
<dbReference type="NCBIfam" id="TIGR00937">
    <property type="entry name" value="2A51"/>
    <property type="match status" value="1"/>
</dbReference>
<feature type="transmembrane region" description="Helical" evidence="7">
    <location>
        <begin position="117"/>
        <end position="139"/>
    </location>
</feature>
<feature type="transmembrane region" description="Helical" evidence="7">
    <location>
        <begin position="368"/>
        <end position="401"/>
    </location>
</feature>
<feature type="transmembrane region" description="Helical" evidence="7">
    <location>
        <begin position="88"/>
        <end position="111"/>
    </location>
</feature>
<keyword evidence="5 7" id="KW-1133">Transmembrane helix</keyword>
<comment type="similarity">
    <text evidence="2">Belongs to the chromate ion transporter (CHR) (TC 2.A.51) family.</text>
</comment>
<sequence length="403" mass="41498">MFESMHTAHDYRGTATEVFRAFFKLGVTSFGGPVAHLGYFRDELVVKRRWVDESQYAQLVALSQFLPGPASSQVGFGLGLQRAGWRGALAAFLAFTLPSAVLMAAIAFGASMFTTPLGTSVIAGLKIVAVAIVAQAVMGMAKTLAPDKSRALIAVLAAGSAMLIGGAAGQLLAIVAGAVAGYFFCRAPGSALDGVLDIGVKRSVGIWCLGIFVLLLAGLPLIAAATGEPVLQMIDAFYRSGALVFGGGHVVLPLLHSELVDPGLITEDQFLTGYGAAQVMPGPLFTFASYLGVLSHGGAGSILGAAIALAAVFLPGFLLLAGVLPFFSRLAAWPKGQAMMRGANAAVVGILAAALYDPVFTTSIHSPQAFVLALLGFVLLAVWKIAPWLVVVLTVILAVALGA</sequence>
<dbReference type="InterPro" id="IPR003370">
    <property type="entry name" value="Chromate_transpt"/>
</dbReference>
<dbReference type="Proteomes" id="UP000502331">
    <property type="component" value="Chromosome"/>
</dbReference>
<protein>
    <submittedName>
        <fullName evidence="8">Chromate efflux transporter</fullName>
    </submittedName>
</protein>
<dbReference type="PIRSF" id="PIRSF004810">
    <property type="entry name" value="ChrA"/>
    <property type="match status" value="1"/>
</dbReference>
<evidence type="ECO:0000313" key="8">
    <source>
        <dbReference type="EMBL" id="QIV87893.1"/>
    </source>
</evidence>
<gene>
    <name evidence="8" type="primary">chrA</name>
    <name evidence="8" type="ORF">D3791_12705</name>
</gene>
<feature type="transmembrane region" description="Helical" evidence="7">
    <location>
        <begin position="236"/>
        <end position="255"/>
    </location>
</feature>
<name>A0A6H0SK99_9MICC</name>
<evidence type="ECO:0000256" key="3">
    <source>
        <dbReference type="ARBA" id="ARBA00022475"/>
    </source>
</evidence>
<reference evidence="8 9" key="1">
    <citation type="submission" date="2018-09" db="EMBL/GenBank/DDBJ databases">
        <title>Glutamicibacter mishrai S5-52T (LMG 29155T = KCTC 39846T).</title>
        <authorList>
            <person name="Das S.K."/>
        </authorList>
    </citation>
    <scope>NUCLEOTIDE SEQUENCE [LARGE SCALE GENOMIC DNA]</scope>
    <source>
        <strain evidence="8 9">S5-52</strain>
    </source>
</reference>
<dbReference type="GO" id="GO:0015109">
    <property type="term" value="F:chromate transmembrane transporter activity"/>
    <property type="evidence" value="ECO:0007669"/>
    <property type="project" value="InterPro"/>
</dbReference>
<evidence type="ECO:0000256" key="2">
    <source>
        <dbReference type="ARBA" id="ARBA00005262"/>
    </source>
</evidence>
<organism evidence="8 9">
    <name type="scientific">Glutamicibacter mishrai</name>
    <dbReference type="NCBI Taxonomy" id="1775880"/>
    <lineage>
        <taxon>Bacteria</taxon>
        <taxon>Bacillati</taxon>
        <taxon>Actinomycetota</taxon>
        <taxon>Actinomycetes</taxon>
        <taxon>Micrococcales</taxon>
        <taxon>Micrococcaceae</taxon>
        <taxon>Glutamicibacter</taxon>
    </lineage>
</organism>
<comment type="subcellular location">
    <subcellularLocation>
        <location evidence="1">Cell membrane</location>
        <topology evidence="1">Multi-pass membrane protein</topology>
    </subcellularLocation>
</comment>
<evidence type="ECO:0000313" key="9">
    <source>
        <dbReference type="Proteomes" id="UP000502331"/>
    </source>
</evidence>
<evidence type="ECO:0000256" key="6">
    <source>
        <dbReference type="ARBA" id="ARBA00023136"/>
    </source>
</evidence>
<dbReference type="PANTHER" id="PTHR33567:SF3">
    <property type="entry name" value="CHROMATE ION TRANSPORTER (EUROFUNG)"/>
    <property type="match status" value="1"/>
</dbReference>
<keyword evidence="4 7" id="KW-0812">Transmembrane</keyword>
<evidence type="ECO:0000256" key="4">
    <source>
        <dbReference type="ARBA" id="ARBA00022692"/>
    </source>
</evidence>
<dbReference type="PANTHER" id="PTHR33567">
    <property type="entry name" value="CHROMATE ION TRANSPORTER (EUROFUNG)"/>
    <property type="match status" value="1"/>
</dbReference>
<feature type="transmembrane region" description="Helical" evidence="7">
    <location>
        <begin position="302"/>
        <end position="326"/>
    </location>
</feature>
<keyword evidence="6 7" id="KW-0472">Membrane</keyword>
<proteinExistence type="inferred from homology"/>
<evidence type="ECO:0000256" key="5">
    <source>
        <dbReference type="ARBA" id="ARBA00022989"/>
    </source>
</evidence>
<dbReference type="Pfam" id="PF02417">
    <property type="entry name" value="Chromate_transp"/>
    <property type="match status" value="2"/>
</dbReference>
<dbReference type="InterPro" id="IPR014047">
    <property type="entry name" value="Chr_Tranpt_l_chain"/>
</dbReference>
<keyword evidence="3" id="KW-1003">Cell membrane</keyword>
<evidence type="ECO:0000256" key="7">
    <source>
        <dbReference type="SAM" id="Phobius"/>
    </source>
</evidence>
<dbReference type="GO" id="GO:0005886">
    <property type="term" value="C:plasma membrane"/>
    <property type="evidence" value="ECO:0007669"/>
    <property type="project" value="UniProtKB-SubCell"/>
</dbReference>
<keyword evidence="9" id="KW-1185">Reference proteome</keyword>
<accession>A0A6H0SK99</accession>
<feature type="transmembrane region" description="Helical" evidence="7">
    <location>
        <begin position="338"/>
        <end position="356"/>
    </location>
</feature>
<feature type="transmembrane region" description="Helical" evidence="7">
    <location>
        <begin position="204"/>
        <end position="224"/>
    </location>
</feature>
<feature type="transmembrane region" description="Helical" evidence="7">
    <location>
        <begin position="151"/>
        <end position="184"/>
    </location>
</feature>
<evidence type="ECO:0000256" key="1">
    <source>
        <dbReference type="ARBA" id="ARBA00004651"/>
    </source>
</evidence>